<protein>
    <submittedName>
        <fullName evidence="1">Uncharacterized protein</fullName>
    </submittedName>
</protein>
<name>A0AAN1EN86_RHIET</name>
<keyword evidence="1" id="KW-0614">Plasmid</keyword>
<evidence type="ECO:0000313" key="1">
    <source>
        <dbReference type="EMBL" id="ARQ13810.1"/>
    </source>
</evidence>
<gene>
    <name evidence="1" type="ORF">NXC12_PE00212</name>
</gene>
<dbReference type="EMBL" id="CP020911">
    <property type="protein sequence ID" value="ARQ13810.1"/>
    <property type="molecule type" value="Genomic_DNA"/>
</dbReference>
<sequence>MTEGFKRVPIGCLVEVDEIANVNVYITERGMKTYCIRCGDPIAWTGHQKLAPCAAEVQ</sequence>
<proteinExistence type="predicted"/>
<dbReference type="Proteomes" id="UP000194159">
    <property type="component" value="Plasmid pRetNXC12e"/>
</dbReference>
<organism evidence="1 2">
    <name type="scientific">Rhizobium etli</name>
    <dbReference type="NCBI Taxonomy" id="29449"/>
    <lineage>
        <taxon>Bacteria</taxon>
        <taxon>Pseudomonadati</taxon>
        <taxon>Pseudomonadota</taxon>
        <taxon>Alphaproteobacteria</taxon>
        <taxon>Hyphomicrobiales</taxon>
        <taxon>Rhizobiaceae</taxon>
        <taxon>Rhizobium/Agrobacterium group</taxon>
        <taxon>Rhizobium</taxon>
    </lineage>
</organism>
<evidence type="ECO:0000313" key="2">
    <source>
        <dbReference type="Proteomes" id="UP000194159"/>
    </source>
</evidence>
<reference evidence="1 2" key="1">
    <citation type="submission" date="2017-04" db="EMBL/GenBank/DDBJ databases">
        <title>Complete genome sequences of Rhizobium genomic linages associated to common bean (phaseolus vulgaris).</title>
        <authorList>
            <person name="Santamaria R.I."/>
            <person name="Bustos P."/>
            <person name="Perez-Carrascal O."/>
            <person name="Martinez-Flores I."/>
            <person name="Juarez S."/>
            <person name="Lozano L."/>
            <person name="Miranda F."/>
            <person name="Vinuesa P."/>
            <person name="Martinez-Romero E."/>
            <person name="Cevallos M.A."/>
            <person name="Romero D."/>
            <person name="Davila G."/>
            <person name="Gonzalez V."/>
        </authorList>
    </citation>
    <scope>NUCLEOTIDE SEQUENCE [LARGE SCALE GENOMIC DNA]</scope>
    <source>
        <strain evidence="1 2">NXC12</strain>
        <plasmid evidence="2">pretnxc12e</plasmid>
    </source>
</reference>
<dbReference type="AlphaFoldDB" id="A0AAN1EN86"/>
<accession>A0AAN1EN86</accession>
<geneLocation type="plasmid" evidence="2">
    <name>pretnxc12e</name>
</geneLocation>